<dbReference type="GO" id="GO:0008930">
    <property type="term" value="F:methylthioadenosine nucleosidase activity"/>
    <property type="evidence" value="ECO:0007669"/>
    <property type="project" value="TreeGrafter"/>
</dbReference>
<feature type="domain" description="Nucleoside phosphorylase" evidence="1">
    <location>
        <begin position="34"/>
        <end position="283"/>
    </location>
</feature>
<dbReference type="Gene3D" id="3.40.50.1580">
    <property type="entry name" value="Nucleoside phosphorylase domain"/>
    <property type="match status" value="1"/>
</dbReference>
<dbReference type="GO" id="GO:0019284">
    <property type="term" value="P:L-methionine salvage from S-adenosylmethionine"/>
    <property type="evidence" value="ECO:0007669"/>
    <property type="project" value="TreeGrafter"/>
</dbReference>
<dbReference type="PANTHER" id="PTHR46832:SF1">
    <property type="entry name" value="5'-METHYLTHIOADENOSINE_S-ADENOSYLHOMOCYSTEINE NUCLEOSIDASE"/>
    <property type="match status" value="1"/>
</dbReference>
<dbReference type="Pfam" id="PF01048">
    <property type="entry name" value="PNP_UDP_1"/>
    <property type="match status" value="1"/>
</dbReference>
<evidence type="ECO:0000313" key="2">
    <source>
        <dbReference type="EMBL" id="AUX31273.1"/>
    </source>
</evidence>
<evidence type="ECO:0000313" key="3">
    <source>
        <dbReference type="Proteomes" id="UP000295497"/>
    </source>
</evidence>
<dbReference type="InterPro" id="IPR035994">
    <property type="entry name" value="Nucleoside_phosphorylase_sf"/>
</dbReference>
<dbReference type="PANTHER" id="PTHR46832">
    <property type="entry name" value="5'-METHYLTHIOADENOSINE/S-ADENOSYLHOMOCYSTEINE NUCLEOSIDASE"/>
    <property type="match status" value="1"/>
</dbReference>
<sequence length="436" mass="47942">MPEATPPVTDIGILTIRNDEFRAVLDAFPQGAGVHRGKRREYTIRRAKTAEGERYTLAILKQIEQGNGEAQEAARDLLDDLEPTMLLVVGIAAGLPSDDITLGDVVIATRVNDYTVEARKARQQTTYNVSGGPIAKELQARVANLVGREKDLGRWTSKLPDRPSVSWSRKGQLYGPQRWQNEVREKLEAHFGRGAKPRPPTFASGPIASSDRLVKDPKVLFPWVETARHLHAIEMEAAGVYRATRDRCLMLAIRGISDIVGLKRSEAWTRYACLSAAAFARAFLRTRPIEPRSLRTPATSGAKMSASVPGPDIRVSARAAIVGSIPSVWVLSIVVENHSSTDFFLQNVGIGTDDGQQVVMARDFVTGEWNGKSRKIEPGNSYSFLVDPNVLVGAASEHRLVCTMAVDKIGRRFCSDSKSFAAVVESILDSYRRPPR</sequence>
<dbReference type="GO" id="GO:0008782">
    <property type="term" value="F:adenosylhomocysteine nucleosidase activity"/>
    <property type="evidence" value="ECO:0007669"/>
    <property type="project" value="TreeGrafter"/>
</dbReference>
<dbReference type="InterPro" id="IPR000845">
    <property type="entry name" value="Nucleoside_phosphorylase_d"/>
</dbReference>
<accession>A0A4P2QP48</accession>
<reference evidence="2 3" key="1">
    <citation type="submission" date="2015-09" db="EMBL/GenBank/DDBJ databases">
        <title>Sorangium comparison.</title>
        <authorList>
            <person name="Zaburannyi N."/>
            <person name="Bunk B."/>
            <person name="Overmann J."/>
            <person name="Mueller R."/>
        </authorList>
    </citation>
    <scope>NUCLEOTIDE SEQUENCE [LARGE SCALE GENOMIC DNA]</scope>
    <source>
        <strain evidence="2 3">So ce836</strain>
    </source>
</reference>
<evidence type="ECO:0000259" key="1">
    <source>
        <dbReference type="Pfam" id="PF01048"/>
    </source>
</evidence>
<gene>
    <name evidence="2" type="ORF">SOCE836_034020</name>
</gene>
<dbReference type="GO" id="GO:0005829">
    <property type="term" value="C:cytosol"/>
    <property type="evidence" value="ECO:0007669"/>
    <property type="project" value="TreeGrafter"/>
</dbReference>
<protein>
    <recommendedName>
        <fullName evidence="1">Nucleoside phosphorylase domain-containing protein</fullName>
    </recommendedName>
</protein>
<dbReference type="AlphaFoldDB" id="A0A4P2QP48"/>
<dbReference type="GO" id="GO:0009116">
    <property type="term" value="P:nucleoside metabolic process"/>
    <property type="evidence" value="ECO:0007669"/>
    <property type="project" value="InterPro"/>
</dbReference>
<dbReference type="SUPFAM" id="SSF53167">
    <property type="entry name" value="Purine and uridine phosphorylases"/>
    <property type="match status" value="1"/>
</dbReference>
<dbReference type="EMBL" id="CP012672">
    <property type="protein sequence ID" value="AUX31273.1"/>
    <property type="molecule type" value="Genomic_DNA"/>
</dbReference>
<proteinExistence type="predicted"/>
<dbReference type="Proteomes" id="UP000295497">
    <property type="component" value="Chromosome"/>
</dbReference>
<organism evidence="2 3">
    <name type="scientific">Sorangium cellulosum</name>
    <name type="common">Polyangium cellulosum</name>
    <dbReference type="NCBI Taxonomy" id="56"/>
    <lineage>
        <taxon>Bacteria</taxon>
        <taxon>Pseudomonadati</taxon>
        <taxon>Myxococcota</taxon>
        <taxon>Polyangia</taxon>
        <taxon>Polyangiales</taxon>
        <taxon>Polyangiaceae</taxon>
        <taxon>Sorangium</taxon>
    </lineage>
</organism>
<name>A0A4P2QP48_SORCE</name>